<sequence length="65" mass="7150">MRVLSLINELACRESKMHKPRLCCAGMQFAKLGQRMPSDSTTLGEGLSPVKGALLLARLFSSHYV</sequence>
<evidence type="ECO:0000313" key="1">
    <source>
        <dbReference type="EMBL" id="JAP20145.1"/>
    </source>
</evidence>
<accession>A0A0V0HI65</accession>
<name>A0A0V0HI65_SOLCH</name>
<dbReference type="EMBL" id="GEDG01019193">
    <property type="protein sequence ID" value="JAP20145.1"/>
    <property type="molecule type" value="Transcribed_RNA"/>
</dbReference>
<proteinExistence type="predicted"/>
<protein>
    <submittedName>
        <fullName evidence="1">Putative ovule protein</fullName>
    </submittedName>
</protein>
<reference evidence="1" key="1">
    <citation type="submission" date="2015-12" db="EMBL/GenBank/DDBJ databases">
        <title>Gene expression during late stages of embryo sac development: a critical building block for successful pollen-pistil interactions.</title>
        <authorList>
            <person name="Liu Y."/>
            <person name="Joly V."/>
            <person name="Sabar M."/>
            <person name="Matton D.P."/>
        </authorList>
    </citation>
    <scope>NUCLEOTIDE SEQUENCE</scope>
</reference>
<dbReference type="AlphaFoldDB" id="A0A0V0HI65"/>
<organism evidence="1">
    <name type="scientific">Solanum chacoense</name>
    <name type="common">Chaco potato</name>
    <dbReference type="NCBI Taxonomy" id="4108"/>
    <lineage>
        <taxon>Eukaryota</taxon>
        <taxon>Viridiplantae</taxon>
        <taxon>Streptophyta</taxon>
        <taxon>Embryophyta</taxon>
        <taxon>Tracheophyta</taxon>
        <taxon>Spermatophyta</taxon>
        <taxon>Magnoliopsida</taxon>
        <taxon>eudicotyledons</taxon>
        <taxon>Gunneridae</taxon>
        <taxon>Pentapetalae</taxon>
        <taxon>asterids</taxon>
        <taxon>lamiids</taxon>
        <taxon>Solanales</taxon>
        <taxon>Solanaceae</taxon>
        <taxon>Solanoideae</taxon>
        <taxon>Solaneae</taxon>
        <taxon>Solanum</taxon>
    </lineage>
</organism>